<keyword evidence="4" id="KW-1185">Reference proteome</keyword>
<sequence>MLNITAAWMGFALGCISGAVPGLFFHKQDWLGGYTSWPRRLIRLAHISFFGIGFLNLGFGLTSLVLGISSPTASVLMLVGAAAMPTVCYASAFHPAFRHLFFIPAGSVLLSIGLFIISVDGASSSVQGKKPSTTSALRTLDVHPATHNPTEQDAPSTTTERMV</sequence>
<dbReference type="AlphaFoldDB" id="A0A6C2UGS3"/>
<name>A0A6C2UGS3_9BACT</name>
<organism evidence="3 4">
    <name type="scientific">Pontiella sulfatireligans</name>
    <dbReference type="NCBI Taxonomy" id="2750658"/>
    <lineage>
        <taxon>Bacteria</taxon>
        <taxon>Pseudomonadati</taxon>
        <taxon>Kiritimatiellota</taxon>
        <taxon>Kiritimatiellia</taxon>
        <taxon>Kiritimatiellales</taxon>
        <taxon>Pontiellaceae</taxon>
        <taxon>Pontiella</taxon>
    </lineage>
</organism>
<feature type="compositionally biased region" description="Polar residues" evidence="1">
    <location>
        <begin position="147"/>
        <end position="163"/>
    </location>
</feature>
<feature type="transmembrane region" description="Helical" evidence="2">
    <location>
        <begin position="74"/>
        <end position="93"/>
    </location>
</feature>
<proteinExistence type="predicted"/>
<evidence type="ECO:0000256" key="2">
    <source>
        <dbReference type="SAM" id="Phobius"/>
    </source>
</evidence>
<keyword evidence="2" id="KW-0812">Transmembrane</keyword>
<protein>
    <submittedName>
        <fullName evidence="3">Uncharacterized protein</fullName>
    </submittedName>
</protein>
<feature type="transmembrane region" description="Helical" evidence="2">
    <location>
        <begin position="6"/>
        <end position="26"/>
    </location>
</feature>
<dbReference type="EMBL" id="CAAHFH010000001">
    <property type="protein sequence ID" value="VGO18406.1"/>
    <property type="molecule type" value="Genomic_DNA"/>
</dbReference>
<accession>A0A6C2UGS3</accession>
<evidence type="ECO:0000256" key="1">
    <source>
        <dbReference type="SAM" id="MobiDB-lite"/>
    </source>
</evidence>
<feature type="transmembrane region" description="Helical" evidence="2">
    <location>
        <begin position="100"/>
        <end position="119"/>
    </location>
</feature>
<dbReference type="RefSeq" id="WP_187356363.1">
    <property type="nucleotide sequence ID" value="NZ_CAAHFH010000001.1"/>
</dbReference>
<feature type="transmembrane region" description="Helical" evidence="2">
    <location>
        <begin position="47"/>
        <end position="68"/>
    </location>
</feature>
<evidence type="ECO:0000313" key="4">
    <source>
        <dbReference type="Proteomes" id="UP000346198"/>
    </source>
</evidence>
<feature type="region of interest" description="Disordered" evidence="1">
    <location>
        <begin position="138"/>
        <end position="163"/>
    </location>
</feature>
<reference evidence="3 4" key="1">
    <citation type="submission" date="2019-04" db="EMBL/GenBank/DDBJ databases">
        <authorList>
            <person name="Van Vliet M D."/>
        </authorList>
    </citation>
    <scope>NUCLEOTIDE SEQUENCE [LARGE SCALE GENOMIC DNA]</scope>
    <source>
        <strain evidence="3 4">F21</strain>
    </source>
</reference>
<keyword evidence="2" id="KW-1133">Transmembrane helix</keyword>
<dbReference type="Proteomes" id="UP000346198">
    <property type="component" value="Unassembled WGS sequence"/>
</dbReference>
<gene>
    <name evidence="3" type="ORF">SCARR_00459</name>
</gene>
<keyword evidence="2" id="KW-0472">Membrane</keyword>
<evidence type="ECO:0000313" key="3">
    <source>
        <dbReference type="EMBL" id="VGO18406.1"/>
    </source>
</evidence>